<dbReference type="Proteomes" id="UP000178666">
    <property type="component" value="Chromosome"/>
</dbReference>
<dbReference type="AlphaFoldDB" id="A0A142KKR3"/>
<name>A0A142KKR3_9ACTN</name>
<evidence type="ECO:0000313" key="4">
    <source>
        <dbReference type="EMBL" id="AOZ45489.1"/>
    </source>
</evidence>
<dbReference type="OrthoDB" id="3381462at2"/>
<dbReference type="EMBL" id="CP014352">
    <property type="protein sequence ID" value="AMS06701.1"/>
    <property type="molecule type" value="Genomic_DNA"/>
</dbReference>
<evidence type="ECO:0000313" key="5">
    <source>
        <dbReference type="Proteomes" id="UP000075221"/>
    </source>
</evidence>
<feature type="transmembrane region" description="Helical" evidence="1">
    <location>
        <begin position="66"/>
        <end position="89"/>
    </location>
</feature>
<keyword evidence="1" id="KW-1133">Transmembrane helix</keyword>
<organism evidence="3 5">
    <name type="scientific">Acidipropionibacterium acidipropionici</name>
    <dbReference type="NCBI Taxonomy" id="1748"/>
    <lineage>
        <taxon>Bacteria</taxon>
        <taxon>Bacillati</taxon>
        <taxon>Actinomycetota</taxon>
        <taxon>Actinomycetes</taxon>
        <taxon>Propionibacteriales</taxon>
        <taxon>Propionibacteriaceae</taxon>
        <taxon>Acidipropionibacterium</taxon>
    </lineage>
</organism>
<keyword evidence="6" id="KW-1185">Reference proteome</keyword>
<evidence type="ECO:0000259" key="2">
    <source>
        <dbReference type="Pfam" id="PF11181"/>
    </source>
</evidence>
<dbReference type="GeneID" id="88086369"/>
<keyword evidence="1" id="KW-0812">Transmembrane</keyword>
<protein>
    <recommendedName>
        <fullName evidence="2">General stress protein 17M-like domain-containing protein</fullName>
    </recommendedName>
</protein>
<evidence type="ECO:0000313" key="3">
    <source>
        <dbReference type="EMBL" id="AMS06701.1"/>
    </source>
</evidence>
<dbReference type="Proteomes" id="UP000075221">
    <property type="component" value="Chromosome"/>
</dbReference>
<dbReference type="RefSeq" id="WP_028701659.1">
    <property type="nucleotide sequence ID" value="NZ_CP013126.1"/>
</dbReference>
<reference evidence="3 5" key="2">
    <citation type="submission" date="2016-02" db="EMBL/GenBank/DDBJ databases">
        <title>Complete Genome Sequence of Propionibacterium acidipropionici ATCC 55737.</title>
        <authorList>
            <person name="Luna Flores C.H."/>
            <person name="Nielsen L.K."/>
            <person name="Marcellin E."/>
        </authorList>
    </citation>
    <scope>NUCLEOTIDE SEQUENCE [LARGE SCALE GENOMIC DNA]</scope>
    <source>
        <strain evidence="3 5">ATCC 55737</strain>
    </source>
</reference>
<gene>
    <name evidence="4" type="ORF">A8L58_00805</name>
    <name evidence="3" type="ORF">AXH35_15865</name>
</gene>
<accession>A0A142KKR3</accession>
<feature type="transmembrane region" description="Helical" evidence="1">
    <location>
        <begin position="95"/>
        <end position="119"/>
    </location>
</feature>
<dbReference type="KEGG" id="aaci:ASQ49_15290"/>
<dbReference type="InterPro" id="IPR025889">
    <property type="entry name" value="GSP17M-like_dom"/>
</dbReference>
<keyword evidence="1" id="KW-0472">Membrane</keyword>
<reference evidence="4 6" key="1">
    <citation type="journal article" date="2016" name="Plant Dis.">
        <title>Improved production of propionic acid using genome shuffling.</title>
        <authorList>
            <person name="Luna-Flores C.H."/>
            <person name="Palfreyman R.W."/>
            <person name="Kromer J.O."/>
            <person name="Nielsen L.K."/>
            <person name="Marcellin E."/>
        </authorList>
    </citation>
    <scope>NUCLEOTIDE SEQUENCE [LARGE SCALE GENOMIC DNA]</scope>
    <source>
        <strain evidence="4 6">F3E8</strain>
    </source>
</reference>
<evidence type="ECO:0000256" key="1">
    <source>
        <dbReference type="SAM" id="Phobius"/>
    </source>
</evidence>
<sequence length="167" mass="18001">MAGRAPSSLFELDYPQSVVVVEDYKTAQKVVDHLSDEKFPVENLCIVGTDLRTVERVTGRKTWGTVLSQGAVSGLGTGLLVGLMLSFFVRSSQGMVVMLITGLLIGVAIGLITSSLGYAMSRGRRDFDSVQQVVATHYEVLAEHKVAAKAREIVDAMPEIRARAFGA</sequence>
<proteinExistence type="predicted"/>
<dbReference type="EMBL" id="CP015970">
    <property type="protein sequence ID" value="AOZ45489.1"/>
    <property type="molecule type" value="Genomic_DNA"/>
</dbReference>
<evidence type="ECO:0000313" key="6">
    <source>
        <dbReference type="Proteomes" id="UP000178666"/>
    </source>
</evidence>
<feature type="domain" description="General stress protein 17M-like" evidence="2">
    <location>
        <begin position="17"/>
        <end position="90"/>
    </location>
</feature>
<dbReference type="Pfam" id="PF11181">
    <property type="entry name" value="YflT"/>
    <property type="match status" value="1"/>
</dbReference>